<organism evidence="4 5">
    <name type="scientific">Convivina praedatoris</name>
    <dbReference type="NCBI Taxonomy" id="2880963"/>
    <lineage>
        <taxon>Bacteria</taxon>
        <taxon>Bacillati</taxon>
        <taxon>Bacillota</taxon>
        <taxon>Bacilli</taxon>
        <taxon>Lactobacillales</taxon>
        <taxon>Lactobacillaceae</taxon>
        <taxon>Convivina</taxon>
    </lineage>
</organism>
<feature type="compositionally biased region" description="Basic and acidic residues" evidence="1">
    <location>
        <begin position="14"/>
        <end position="28"/>
    </location>
</feature>
<feature type="compositionally biased region" description="Low complexity" evidence="1">
    <location>
        <begin position="76"/>
        <end position="133"/>
    </location>
</feature>
<dbReference type="InterPro" id="IPR036779">
    <property type="entry name" value="LysM_dom_sf"/>
</dbReference>
<feature type="transmembrane region" description="Helical" evidence="2">
    <location>
        <begin position="35"/>
        <end position="56"/>
    </location>
</feature>
<dbReference type="PROSITE" id="PS51782">
    <property type="entry name" value="LYSM"/>
    <property type="match status" value="1"/>
</dbReference>
<protein>
    <recommendedName>
        <fullName evidence="3">LysM domain-containing protein</fullName>
    </recommendedName>
</protein>
<sequence length="182" mass="18953">MNENQQPMSRSLRNKAEHKQAAKQDAHQNKGHARLIVFLVMVSLVVLSSAPIYGLISNHPSPSASKSSSSKKESSASKSESTSSSSSSKSSTSSQSSSQPTSASEHSSSAMSESAQSSSQQPSQSSSSSQAATGNTAVLAPSQTLYNFAVSHGTTTQQVISLNPGLNANNYSQYAGQALRVK</sequence>
<dbReference type="Gene3D" id="3.10.350.10">
    <property type="entry name" value="LysM domain"/>
    <property type="match status" value="1"/>
</dbReference>
<keyword evidence="2" id="KW-0472">Membrane</keyword>
<keyword evidence="2" id="KW-1133">Transmembrane helix</keyword>
<proteinExistence type="predicted"/>
<gene>
    <name evidence="4" type="ORF">LMG032447_01007</name>
</gene>
<reference evidence="4" key="1">
    <citation type="submission" date="2022-03" db="EMBL/GenBank/DDBJ databases">
        <authorList>
            <person name="Hettiarachchi G."/>
        </authorList>
    </citation>
    <scope>NUCLEOTIDE SEQUENCE</scope>
    <source>
        <strain evidence="4">LMG 32447</strain>
    </source>
</reference>
<feature type="region of interest" description="Disordered" evidence="1">
    <location>
        <begin position="57"/>
        <end position="135"/>
    </location>
</feature>
<feature type="domain" description="LysM" evidence="3">
    <location>
        <begin position="135"/>
        <end position="181"/>
    </location>
</feature>
<feature type="compositionally biased region" description="Polar residues" evidence="1">
    <location>
        <begin position="1"/>
        <end position="11"/>
    </location>
</feature>
<dbReference type="RefSeq" id="WP_248706389.1">
    <property type="nucleotide sequence ID" value="NZ_CAKOET010000004.1"/>
</dbReference>
<feature type="region of interest" description="Disordered" evidence="1">
    <location>
        <begin position="1"/>
        <end position="29"/>
    </location>
</feature>
<keyword evidence="5" id="KW-1185">Reference proteome</keyword>
<evidence type="ECO:0000259" key="3">
    <source>
        <dbReference type="PROSITE" id="PS51782"/>
    </source>
</evidence>
<evidence type="ECO:0000313" key="5">
    <source>
        <dbReference type="Proteomes" id="UP000838102"/>
    </source>
</evidence>
<evidence type="ECO:0000256" key="1">
    <source>
        <dbReference type="SAM" id="MobiDB-lite"/>
    </source>
</evidence>
<evidence type="ECO:0000313" key="4">
    <source>
        <dbReference type="EMBL" id="CAH1855085.1"/>
    </source>
</evidence>
<dbReference type="EMBL" id="CAKOEU010000004">
    <property type="protein sequence ID" value="CAH1855085.1"/>
    <property type="molecule type" value="Genomic_DNA"/>
</dbReference>
<accession>A0ABM9D238</accession>
<dbReference type="InterPro" id="IPR018392">
    <property type="entry name" value="LysM"/>
</dbReference>
<dbReference type="Proteomes" id="UP000838102">
    <property type="component" value="Unassembled WGS sequence"/>
</dbReference>
<name>A0ABM9D238_9LACO</name>
<comment type="caution">
    <text evidence="4">The sequence shown here is derived from an EMBL/GenBank/DDBJ whole genome shotgun (WGS) entry which is preliminary data.</text>
</comment>
<keyword evidence="2" id="KW-0812">Transmembrane</keyword>
<evidence type="ECO:0000256" key="2">
    <source>
        <dbReference type="SAM" id="Phobius"/>
    </source>
</evidence>